<evidence type="ECO:0000313" key="2">
    <source>
        <dbReference type="Proteomes" id="UP000177268"/>
    </source>
</evidence>
<dbReference type="EMBL" id="MFIZ01000018">
    <property type="protein sequence ID" value="OGG11714.1"/>
    <property type="molecule type" value="Genomic_DNA"/>
</dbReference>
<dbReference type="AlphaFoldDB" id="A0A1F5ZHB1"/>
<dbReference type="STRING" id="1798370.A2Z00_03660"/>
<evidence type="ECO:0000313" key="1">
    <source>
        <dbReference type="EMBL" id="OGG11714.1"/>
    </source>
</evidence>
<reference evidence="1 2" key="1">
    <citation type="journal article" date="2016" name="Nat. Commun.">
        <title>Thousands of microbial genomes shed light on interconnected biogeochemical processes in an aquifer system.</title>
        <authorList>
            <person name="Anantharaman K."/>
            <person name="Brown C.T."/>
            <person name="Hug L.A."/>
            <person name="Sharon I."/>
            <person name="Castelle C.J."/>
            <person name="Probst A.J."/>
            <person name="Thomas B.C."/>
            <person name="Singh A."/>
            <person name="Wilkins M.J."/>
            <person name="Karaoz U."/>
            <person name="Brodie E.L."/>
            <person name="Williams K.H."/>
            <person name="Hubbard S.S."/>
            <person name="Banfield J.F."/>
        </authorList>
    </citation>
    <scope>NUCLEOTIDE SEQUENCE [LARGE SCALE GENOMIC DNA]</scope>
</reference>
<dbReference type="Proteomes" id="UP000177268">
    <property type="component" value="Unassembled WGS sequence"/>
</dbReference>
<sequence length="388" mass="44409">MPLNPEHIDIRHDRLSHKLIGHPNTVALLLSAAEAEAYKIIPGHLTREKWNRNLLITAHYFLQPKTLAEIGQSRGATPETPLTSEGIRQIVAKTVAHLWANHTKHDYKEFPIKQFPLDRRFDPHGRFGRHLSEITLGILESAEHGATYEELRTIATSTQLGVVRKGAGRLRHVNVPFSPAIERGKRLEKDLPDAIDNTEIRNLLDEIKSPALYEKLHQSSHRIILTVSAVARKHRYYVKESEITRFVQALDEAKIPFGSIERTVQSGPHKGTIQRRYFIAAQHFDRAGDAFRTNPELNEFTKNPVMQLKTRSAAIPIDALPTLWQLQKHKDGYRSLKKLADRLDIHRGQYAELMNENCPVTIFRGRITHYYHERDEEALAEYLLTATA</sequence>
<name>A0A1F5ZHB1_9BACT</name>
<comment type="caution">
    <text evidence="1">The sequence shown here is derived from an EMBL/GenBank/DDBJ whole genome shotgun (WGS) entry which is preliminary data.</text>
</comment>
<accession>A0A1F5ZHB1</accession>
<protein>
    <submittedName>
        <fullName evidence="1">Uncharacterized protein</fullName>
    </submittedName>
</protein>
<organism evidence="1 2">
    <name type="scientific">Candidatus Gottesmanbacteria bacterium RBG_13_45_10</name>
    <dbReference type="NCBI Taxonomy" id="1798370"/>
    <lineage>
        <taxon>Bacteria</taxon>
        <taxon>Candidatus Gottesmaniibacteriota</taxon>
    </lineage>
</organism>
<gene>
    <name evidence="1" type="ORF">A2Z00_03660</name>
</gene>
<proteinExistence type="predicted"/>